<reference evidence="6 7" key="1">
    <citation type="journal article" date="2018" name="Mol. Biol. Evol.">
        <title>Broad Genomic Sampling Reveals a Smut Pathogenic Ancestry of the Fungal Clade Ustilaginomycotina.</title>
        <authorList>
            <person name="Kijpornyongpan T."/>
            <person name="Mondo S.J."/>
            <person name="Barry K."/>
            <person name="Sandor L."/>
            <person name="Lee J."/>
            <person name="Lipzen A."/>
            <person name="Pangilinan J."/>
            <person name="LaButti K."/>
            <person name="Hainaut M."/>
            <person name="Henrissat B."/>
            <person name="Grigoriev I.V."/>
            <person name="Spatafora J.W."/>
            <person name="Aime M.C."/>
        </authorList>
    </citation>
    <scope>NUCLEOTIDE SEQUENCE [LARGE SCALE GENOMIC DNA]</scope>
    <source>
        <strain evidence="6 7">MCA 4718</strain>
    </source>
</reference>
<evidence type="ECO:0000256" key="4">
    <source>
        <dbReference type="SAM" id="MobiDB-lite"/>
    </source>
</evidence>
<comment type="subunit">
    <text evidence="2">Interacts with the 40S ribosomal subunit.</text>
</comment>
<dbReference type="InterPro" id="IPR046447">
    <property type="entry name" value="DENR_C"/>
</dbReference>
<dbReference type="CDD" id="cd11607">
    <property type="entry name" value="DENR_C"/>
    <property type="match status" value="1"/>
</dbReference>
<dbReference type="InterPro" id="IPR001950">
    <property type="entry name" value="SUI1"/>
</dbReference>
<dbReference type="GO" id="GO:0002188">
    <property type="term" value="P:translation reinitiation"/>
    <property type="evidence" value="ECO:0007669"/>
    <property type="project" value="TreeGrafter"/>
</dbReference>
<evidence type="ECO:0000313" key="6">
    <source>
        <dbReference type="EMBL" id="PWN21379.1"/>
    </source>
</evidence>
<protein>
    <recommendedName>
        <fullName evidence="3">Translation machinery-associated protein 22</fullName>
    </recommendedName>
</protein>
<keyword evidence="7" id="KW-1185">Reference proteome</keyword>
<dbReference type="PANTHER" id="PTHR12789">
    <property type="entry name" value="DENSITY-REGULATED PROTEIN HOMOLOG"/>
    <property type="match status" value="1"/>
</dbReference>
<dbReference type="InterPro" id="IPR036877">
    <property type="entry name" value="SUI1_dom_sf"/>
</dbReference>
<evidence type="ECO:0000256" key="1">
    <source>
        <dbReference type="ARBA" id="ARBA00007514"/>
    </source>
</evidence>
<dbReference type="GO" id="GO:0003743">
    <property type="term" value="F:translation initiation factor activity"/>
    <property type="evidence" value="ECO:0007669"/>
    <property type="project" value="InterPro"/>
</dbReference>
<gene>
    <name evidence="6" type="ORF">BCV69DRAFT_258509</name>
</gene>
<feature type="compositionally biased region" description="Basic residues" evidence="4">
    <location>
        <begin position="122"/>
        <end position="135"/>
    </location>
</feature>
<dbReference type="SUPFAM" id="SSF55159">
    <property type="entry name" value="eIF1-like"/>
    <property type="match status" value="1"/>
</dbReference>
<accession>A0A316U804</accession>
<dbReference type="Proteomes" id="UP000245942">
    <property type="component" value="Unassembled WGS sequence"/>
</dbReference>
<dbReference type="EMBL" id="KZ819325">
    <property type="protein sequence ID" value="PWN21379.1"/>
    <property type="molecule type" value="Genomic_DNA"/>
</dbReference>
<sequence length="223" mass="24383">MADAATDAPVAPEAKKVLYCPHCTFPPEYCTFSSSASKCRAWLTETHPDLAEQIYGSSSASAADAGDDGKGKKAADGTTGLEGKLEEGLTLKQKEDEDKERDKKERREEKKKEKEEKERKSAKIVLTKHSRTKKKATTSINGLHFFSPPLPALKVISKALASKLATGCSVSKSANNPGVEEITIQGDVAEEVKEMILNRTKPFNELKEGDITESQVKVEEEKK</sequence>
<dbReference type="PROSITE" id="PS50296">
    <property type="entry name" value="SUI1"/>
    <property type="match status" value="1"/>
</dbReference>
<organism evidence="6 7">
    <name type="scientific">Pseudomicrostroma glucosiphilum</name>
    <dbReference type="NCBI Taxonomy" id="1684307"/>
    <lineage>
        <taxon>Eukaryota</taxon>
        <taxon>Fungi</taxon>
        <taxon>Dikarya</taxon>
        <taxon>Basidiomycota</taxon>
        <taxon>Ustilaginomycotina</taxon>
        <taxon>Exobasidiomycetes</taxon>
        <taxon>Microstromatales</taxon>
        <taxon>Microstromatales incertae sedis</taxon>
        <taxon>Pseudomicrostroma</taxon>
    </lineage>
</organism>
<proteinExistence type="inferred from homology"/>
<dbReference type="Pfam" id="PF21023">
    <property type="entry name" value="DENR_N"/>
    <property type="match status" value="1"/>
</dbReference>
<evidence type="ECO:0000313" key="7">
    <source>
        <dbReference type="Proteomes" id="UP000245942"/>
    </source>
</evidence>
<dbReference type="Pfam" id="PF01253">
    <property type="entry name" value="SUI1"/>
    <property type="match status" value="1"/>
</dbReference>
<dbReference type="InterPro" id="IPR048517">
    <property type="entry name" value="DENR_N"/>
</dbReference>
<dbReference type="InterPro" id="IPR050318">
    <property type="entry name" value="DENR/SUI1_TIF"/>
</dbReference>
<feature type="non-terminal residue" evidence="6">
    <location>
        <position position="223"/>
    </location>
</feature>
<feature type="region of interest" description="Disordered" evidence="4">
    <location>
        <begin position="54"/>
        <end position="135"/>
    </location>
</feature>
<evidence type="ECO:0000259" key="5">
    <source>
        <dbReference type="PROSITE" id="PS50296"/>
    </source>
</evidence>
<dbReference type="STRING" id="1684307.A0A316U804"/>
<name>A0A316U804_9BASI</name>
<feature type="compositionally biased region" description="Basic and acidic residues" evidence="4">
    <location>
        <begin position="83"/>
        <end position="121"/>
    </location>
</feature>
<dbReference type="AlphaFoldDB" id="A0A316U804"/>
<dbReference type="PANTHER" id="PTHR12789:SF0">
    <property type="entry name" value="DENSITY-REGULATED PROTEIN"/>
    <property type="match status" value="1"/>
</dbReference>
<dbReference type="GO" id="GO:0001731">
    <property type="term" value="P:formation of translation preinitiation complex"/>
    <property type="evidence" value="ECO:0007669"/>
    <property type="project" value="TreeGrafter"/>
</dbReference>
<dbReference type="RefSeq" id="XP_025348539.1">
    <property type="nucleotide sequence ID" value="XM_025490646.1"/>
</dbReference>
<dbReference type="GeneID" id="37012380"/>
<comment type="similarity">
    <text evidence="1">Belongs to the DENR family.</text>
</comment>
<feature type="domain" description="SUI1" evidence="5">
    <location>
        <begin position="124"/>
        <end position="200"/>
    </location>
</feature>
<evidence type="ECO:0000256" key="2">
    <source>
        <dbReference type="ARBA" id="ARBA00011742"/>
    </source>
</evidence>
<dbReference type="Gene3D" id="3.30.780.10">
    <property type="entry name" value="SUI1-like domain"/>
    <property type="match status" value="1"/>
</dbReference>
<dbReference type="GO" id="GO:0003729">
    <property type="term" value="F:mRNA binding"/>
    <property type="evidence" value="ECO:0007669"/>
    <property type="project" value="TreeGrafter"/>
</dbReference>
<evidence type="ECO:0000256" key="3">
    <source>
        <dbReference type="ARBA" id="ARBA00020058"/>
    </source>
</evidence>
<dbReference type="OrthoDB" id="277199at2759"/>